<dbReference type="EMBL" id="CALTRL010006025">
    <property type="protein sequence ID" value="CAH7688876.1"/>
    <property type="molecule type" value="Genomic_DNA"/>
</dbReference>
<comment type="caution">
    <text evidence="2">The sequence shown here is derived from an EMBL/GenBank/DDBJ whole genome shotgun (WGS) entry which is preliminary data.</text>
</comment>
<feature type="region of interest" description="Disordered" evidence="1">
    <location>
        <begin position="28"/>
        <end position="51"/>
    </location>
</feature>
<organism evidence="2 3">
    <name type="scientific">Phakopsora pachyrhizi</name>
    <name type="common">Asian soybean rust disease fungus</name>
    <dbReference type="NCBI Taxonomy" id="170000"/>
    <lineage>
        <taxon>Eukaryota</taxon>
        <taxon>Fungi</taxon>
        <taxon>Dikarya</taxon>
        <taxon>Basidiomycota</taxon>
        <taxon>Pucciniomycotina</taxon>
        <taxon>Pucciniomycetes</taxon>
        <taxon>Pucciniales</taxon>
        <taxon>Phakopsoraceae</taxon>
        <taxon>Phakopsora</taxon>
    </lineage>
</organism>
<dbReference type="Proteomes" id="UP001153365">
    <property type="component" value="Unassembled WGS sequence"/>
</dbReference>
<keyword evidence="3" id="KW-1185">Reference proteome</keyword>
<reference evidence="2" key="1">
    <citation type="submission" date="2022-06" db="EMBL/GenBank/DDBJ databases">
        <authorList>
            <consortium name="SYNGENTA / RWTH Aachen University"/>
        </authorList>
    </citation>
    <scope>NUCLEOTIDE SEQUENCE</scope>
</reference>
<gene>
    <name evidence="2" type="ORF">PPACK8108_LOCUS23911</name>
</gene>
<feature type="compositionally biased region" description="Low complexity" evidence="1">
    <location>
        <begin position="36"/>
        <end position="49"/>
    </location>
</feature>
<name>A0AAV0BRQ3_PHAPC</name>
<evidence type="ECO:0000313" key="2">
    <source>
        <dbReference type="EMBL" id="CAH7688876.1"/>
    </source>
</evidence>
<sequence>MPVRNLDTYLQERGLIHEAPITALRDTRIAKRRESSTSSSNDHLSQSSSNDLYVGTDISSLSFFGKAMDEVVPLGWSSDPLYGVISPFPLGRFGDLTRWPTSNSKLIALPEALKDTDSAIEADPNFTKTYIRRL</sequence>
<accession>A0AAV0BRQ3</accession>
<evidence type="ECO:0000313" key="3">
    <source>
        <dbReference type="Proteomes" id="UP001153365"/>
    </source>
</evidence>
<protein>
    <submittedName>
        <fullName evidence="2">Uncharacterized protein</fullName>
    </submittedName>
</protein>
<proteinExistence type="predicted"/>
<dbReference type="AlphaFoldDB" id="A0AAV0BRQ3"/>
<evidence type="ECO:0000256" key="1">
    <source>
        <dbReference type="SAM" id="MobiDB-lite"/>
    </source>
</evidence>